<dbReference type="FunFam" id="2.60.120.920:FF:000078">
    <property type="entry name" value="GD12021"/>
    <property type="match status" value="1"/>
</dbReference>
<dbReference type="AlphaFoldDB" id="A0A6P4JTR5"/>
<feature type="domain" description="B30.2/SPRY" evidence="6">
    <location>
        <begin position="59"/>
        <end position="251"/>
    </location>
</feature>
<feature type="region of interest" description="Disordered" evidence="5">
    <location>
        <begin position="1"/>
        <end position="65"/>
    </location>
</feature>
<dbReference type="InterPro" id="IPR050672">
    <property type="entry name" value="FBXO45-Fsn/SPSB_families"/>
</dbReference>
<dbReference type="InterPro" id="IPR001870">
    <property type="entry name" value="B30.2/SPRY"/>
</dbReference>
<dbReference type="GO" id="GO:0019005">
    <property type="term" value="C:SCF ubiquitin ligase complex"/>
    <property type="evidence" value="ECO:0007669"/>
    <property type="project" value="TreeGrafter"/>
</dbReference>
<evidence type="ECO:0000313" key="8">
    <source>
        <dbReference type="Proteomes" id="UP001652661"/>
    </source>
</evidence>
<dbReference type="InterPro" id="IPR043136">
    <property type="entry name" value="B30.2/SPRY_sf"/>
</dbReference>
<dbReference type="SUPFAM" id="SSF49899">
    <property type="entry name" value="Concanavalin A-like lectins/glucanases"/>
    <property type="match status" value="1"/>
</dbReference>
<reference evidence="9" key="2">
    <citation type="submission" date="2025-08" db="UniProtKB">
        <authorList>
            <consortium name="RefSeq"/>
        </authorList>
    </citation>
    <scope>IDENTIFICATION</scope>
    <source>
        <strain evidence="9">14028-0561.14</strain>
        <tissue evidence="9">Whole fly</tissue>
    </source>
</reference>
<gene>
    <name evidence="9" type="primary">SP555</name>
</gene>
<evidence type="ECO:0000256" key="2">
    <source>
        <dbReference type="ARBA" id="ARBA00010910"/>
    </source>
</evidence>
<name>A0A6P4JTR5_DROKI</name>
<dbReference type="GO" id="GO:0005634">
    <property type="term" value="C:nucleus"/>
    <property type="evidence" value="ECO:0007669"/>
    <property type="project" value="UniProtKB-SubCell"/>
</dbReference>
<evidence type="ECO:0000256" key="4">
    <source>
        <dbReference type="ARBA" id="ARBA00023242"/>
    </source>
</evidence>
<dbReference type="PANTHER" id="PTHR12245">
    <property type="entry name" value="SPRY DOMAIN CONTAINING SOCS BOX PROTEIN"/>
    <property type="match status" value="1"/>
</dbReference>
<dbReference type="RefSeq" id="XP_017038576.1">
    <property type="nucleotide sequence ID" value="XM_017183087.3"/>
</dbReference>
<feature type="domain" description="SOCS box" evidence="7">
    <location>
        <begin position="253"/>
        <end position="291"/>
    </location>
</feature>
<evidence type="ECO:0000259" key="7">
    <source>
        <dbReference type="PROSITE" id="PS50225"/>
    </source>
</evidence>
<evidence type="ECO:0000256" key="5">
    <source>
        <dbReference type="SAM" id="MobiDB-lite"/>
    </source>
</evidence>
<comment type="similarity">
    <text evidence="2">Belongs to the SPSB family.</text>
</comment>
<dbReference type="PANTHER" id="PTHR12245:SF12">
    <property type="entry name" value="SPRY DOMAIN-CONTAINING SOCS BOX PROTEIN 3"/>
    <property type="match status" value="1"/>
</dbReference>
<keyword evidence="8" id="KW-1185">Reference proteome</keyword>
<dbReference type="InterPro" id="IPR013320">
    <property type="entry name" value="ConA-like_dom_sf"/>
</dbReference>
<accession>A0A6P4JTR5</accession>
<dbReference type="GO" id="GO:0043161">
    <property type="term" value="P:proteasome-mediated ubiquitin-dependent protein catabolic process"/>
    <property type="evidence" value="ECO:0007669"/>
    <property type="project" value="TreeGrafter"/>
</dbReference>
<protein>
    <recommendedName>
        <fullName evidence="3">SPRY domain-containing SOCS box protein 3</fullName>
    </recommendedName>
</protein>
<dbReference type="PROSITE" id="PS50188">
    <property type="entry name" value="B302_SPRY"/>
    <property type="match status" value="1"/>
</dbReference>
<evidence type="ECO:0000313" key="9">
    <source>
        <dbReference type="RefSeq" id="XP_017038576.1"/>
    </source>
</evidence>
<dbReference type="SMART" id="SM00449">
    <property type="entry name" value="SPRY"/>
    <property type="match status" value="1"/>
</dbReference>
<organism evidence="8 9">
    <name type="scientific">Drosophila kikkawai</name>
    <name type="common">Fruit fly</name>
    <dbReference type="NCBI Taxonomy" id="30033"/>
    <lineage>
        <taxon>Eukaryota</taxon>
        <taxon>Metazoa</taxon>
        <taxon>Ecdysozoa</taxon>
        <taxon>Arthropoda</taxon>
        <taxon>Hexapoda</taxon>
        <taxon>Insecta</taxon>
        <taxon>Pterygota</taxon>
        <taxon>Neoptera</taxon>
        <taxon>Endopterygota</taxon>
        <taxon>Diptera</taxon>
        <taxon>Brachycera</taxon>
        <taxon>Muscomorpha</taxon>
        <taxon>Ephydroidea</taxon>
        <taxon>Drosophilidae</taxon>
        <taxon>Drosophila</taxon>
        <taxon>Sophophora</taxon>
    </lineage>
</organism>
<reference evidence="8" key="1">
    <citation type="submission" date="2025-05" db="UniProtKB">
        <authorList>
            <consortium name="RefSeq"/>
        </authorList>
    </citation>
    <scope>NUCLEOTIDE SEQUENCE [LARGE SCALE GENOMIC DNA]</scope>
    <source>
        <strain evidence="8">14028-0561.14</strain>
    </source>
</reference>
<proteinExistence type="inferred from homology"/>
<evidence type="ECO:0000256" key="3">
    <source>
        <dbReference type="ARBA" id="ARBA00014684"/>
    </source>
</evidence>
<dbReference type="InterPro" id="IPR035754">
    <property type="entry name" value="SPRY_SPSB3"/>
</dbReference>
<comment type="subcellular location">
    <subcellularLocation>
        <location evidence="1">Nucleus</location>
    </subcellularLocation>
</comment>
<keyword evidence="4" id="KW-0539">Nucleus</keyword>
<evidence type="ECO:0000256" key="1">
    <source>
        <dbReference type="ARBA" id="ARBA00004123"/>
    </source>
</evidence>
<feature type="compositionally biased region" description="Low complexity" evidence="5">
    <location>
        <begin position="7"/>
        <end position="26"/>
    </location>
</feature>
<dbReference type="InterPro" id="IPR003877">
    <property type="entry name" value="SPRY_dom"/>
</dbReference>
<dbReference type="CDD" id="cd12876">
    <property type="entry name" value="SPRY_SOCS3"/>
    <property type="match status" value="1"/>
</dbReference>
<evidence type="ECO:0000259" key="6">
    <source>
        <dbReference type="PROSITE" id="PS50188"/>
    </source>
</evidence>
<feature type="compositionally biased region" description="Gly residues" evidence="5">
    <location>
        <begin position="35"/>
        <end position="45"/>
    </location>
</feature>
<dbReference type="Pfam" id="PF00622">
    <property type="entry name" value="SPRY"/>
    <property type="match status" value="1"/>
</dbReference>
<dbReference type="Gene3D" id="2.60.120.920">
    <property type="match status" value="1"/>
</dbReference>
<feature type="compositionally biased region" description="Low complexity" evidence="5">
    <location>
        <begin position="46"/>
        <end position="60"/>
    </location>
</feature>
<dbReference type="InterPro" id="IPR001496">
    <property type="entry name" value="SOCS_box"/>
</dbReference>
<dbReference type="Proteomes" id="UP001652661">
    <property type="component" value="Chromosome 2L"/>
</dbReference>
<dbReference type="OrthoDB" id="5951542at2759"/>
<dbReference type="PROSITE" id="PS50225">
    <property type="entry name" value="SOCS"/>
    <property type="match status" value="1"/>
</dbReference>
<sequence>MSDVEVDLQQPPQVQPSVHQMVSLSQGRRRHGLRRGGGGGGGGDGQTLQSSTQGTTSSTSVSNLPARFCPLSEGVEDNWTWSKRHRSKEVVLSGPNARTVHFHPNWSKGTAGVQGKRSLNNGRYYWELHVSQRVFGTSIMFGIGTKSARLHANAFRNLLGENEHGWGLSHKGVLWHKGVALLYTKRFRENHPTQIGILFDGIEGTLTYYKDGKCLGVAFRGLDQIDEPLYPIVCSTAAKTEMTLKCTMREFVNLQDRCRAVIMKRVRNSAQLEKLKLPTPISDYLGEVIDEMKPLRQVNPLEMCILNYDL</sequence>